<evidence type="ECO:0000313" key="2">
    <source>
        <dbReference type="WBParaSite" id="RSKR_0000167600.1"/>
    </source>
</evidence>
<reference evidence="2" key="1">
    <citation type="submission" date="2016-11" db="UniProtKB">
        <authorList>
            <consortium name="WormBaseParasite"/>
        </authorList>
    </citation>
    <scope>IDENTIFICATION</scope>
    <source>
        <strain evidence="2">KR3021</strain>
    </source>
</reference>
<sequence length="868" mass="96827">MGAVWYSPNQAIFISVFFCLIDIFINLLGLTWNGKSFALANLEHWFNWANYEFTKNPVDFFYIGLVRCFLLLGGAVGVYFNSRTAAVACAKWSNFMFAILLLLIAFSPSKMLAFYENKDPQLVFGDWILMSWCVVASLAVQGIWSSVFCRTRDTASLTRREDRQRLIDGGEGDSDSEESDDNEQYFKSVQVEVEASEAKQKETMSMLLRLFGYMGKEGFHYTFAFLFLFLFALSKVFTPYYTGEVVASVIQKDAGYEALNRAVLIMAILSLAGALFGGLRGAMFTYAQARVDRRIRNDLFRSLVNQEIGFFDANKTGEICSRLNADCQTMSNTLSLYMNVFTRNVTMLIGSLIFMFSLSWRLSMVTFIAIPLIFFVSKVFGVYYDALSEETQDSIAHSNDVAEEVISSMRTVKSFACEKFEAARFLTFLDATLKIGVKKSIVIVGYIWVLEIFQMGILTAVLFYGGHLVLKNEITVGLLVSFMLYQFQLGENMRELSEVWNGLMQAVGASRKVFDMIDRDPVIRNNTGGFKGNGGGSTNAIIRTTPKLDPLKPTKGKIEFKDVRFSYPTRPTVSVLNSLSFTIEAGESVALVGPSGGGKSSIIALLEHFYEPLSGEVLIDGINIRDYNHKYLHHMVSLVGQNPVLYARSVKENIGYGLDEYTDDQVVTAAQMSNSHTFITDTPDQYETNCGERGSMFSGGQGQRLAIARSVILNPNIMLLDESTSALDTESAWIFHKDVLQVFSEFFVQEAIDKNMKGKTVVAIAHRLSTIFNCDKIFVIDGGKVIQAGNHNELMKQDGMYKMLVNRQMTEQPSPLDTPAYPKPDSIAESSTTYGARSTRARRIGVTSPQPPVSQSFLGTSFAASSLI</sequence>
<dbReference type="Proteomes" id="UP000095286">
    <property type="component" value="Unplaced"/>
</dbReference>
<name>A0AC35TKF0_9BILA</name>
<evidence type="ECO:0000313" key="1">
    <source>
        <dbReference type="Proteomes" id="UP000095286"/>
    </source>
</evidence>
<organism evidence="1 2">
    <name type="scientific">Rhabditophanes sp. KR3021</name>
    <dbReference type="NCBI Taxonomy" id="114890"/>
    <lineage>
        <taxon>Eukaryota</taxon>
        <taxon>Metazoa</taxon>
        <taxon>Ecdysozoa</taxon>
        <taxon>Nematoda</taxon>
        <taxon>Chromadorea</taxon>
        <taxon>Rhabditida</taxon>
        <taxon>Tylenchina</taxon>
        <taxon>Panagrolaimomorpha</taxon>
        <taxon>Strongyloidoidea</taxon>
        <taxon>Alloionematidae</taxon>
        <taxon>Rhabditophanes</taxon>
    </lineage>
</organism>
<accession>A0AC35TKF0</accession>
<dbReference type="WBParaSite" id="RSKR_0000167600.1">
    <property type="protein sequence ID" value="RSKR_0000167600.1"/>
    <property type="gene ID" value="RSKR_0000167600"/>
</dbReference>
<protein>
    <submittedName>
        <fullName evidence="2">ATP-binding cassette sub-family B member 9</fullName>
    </submittedName>
</protein>
<proteinExistence type="predicted"/>